<dbReference type="PANTHER" id="PTHR31513">
    <property type="entry name" value="EPHRIN TYPE-B RECEPTOR"/>
    <property type="match status" value="1"/>
</dbReference>
<sequence>MYFSSAMDKRELLILSWVISGIVLFAFGTYKRSTVPENASRAWTETCNWIGATGGAWETATNWDCTGVNRVPTNTDQVVIDASVTVNINATTTIDNLVLGDAAGTYSPILNFNYDAITNGALIIDDSNAIVYANASITHTVGTTVVVGKTYINVQTGNFTLNGSINVTGKGYAASEGTGQGMNGGDATGAGYGGEGGNTSYGVTGGGITYGSLTAPTDLGSGGGIASTAGAGGGAVQLTVTGTTTLSGTISADGVASGSAGDGGGGSGGSVYITTGTLAGASTVTANGMAGYRFGGAGGGGRIAVYYTTDSSTVTYQAYGGTGNIGAAGTIYKKPAAGNGDVIVNNGDRNPADRKTGDLSAGITLNSLEVKNYGRIHLTGTSTITTINLSSNGTLQLDATANTTYTTLNWNTSGSLVDRGAPFCFLVEEEI</sequence>
<comment type="caution">
    <text evidence="2">The sequence shown here is derived from an EMBL/GenBank/DDBJ whole genome shotgun (WGS) entry which is preliminary data.</text>
</comment>
<proteinExistence type="predicted"/>
<dbReference type="PANTHER" id="PTHR31513:SF2">
    <property type="entry name" value="MRAZ"/>
    <property type="match status" value="1"/>
</dbReference>
<keyword evidence="1" id="KW-0812">Transmembrane</keyword>
<evidence type="ECO:0000256" key="1">
    <source>
        <dbReference type="SAM" id="Phobius"/>
    </source>
</evidence>
<dbReference type="AlphaFoldDB" id="A0A2M7W2S1"/>
<reference evidence="3" key="1">
    <citation type="submission" date="2017-09" db="EMBL/GenBank/DDBJ databases">
        <title>Depth-based differentiation of microbial function through sediment-hosted aquifers and enrichment of novel symbionts in the deep terrestrial subsurface.</title>
        <authorList>
            <person name="Probst A.J."/>
            <person name="Ladd B."/>
            <person name="Jarett J.K."/>
            <person name="Geller-Mcgrath D.E."/>
            <person name="Sieber C.M.K."/>
            <person name="Emerson J.B."/>
            <person name="Anantharaman K."/>
            <person name="Thomas B.C."/>
            <person name="Malmstrom R."/>
            <person name="Stieglmeier M."/>
            <person name="Klingl A."/>
            <person name="Woyke T."/>
            <person name="Ryan C.M."/>
            <person name="Banfield J.F."/>
        </authorList>
    </citation>
    <scope>NUCLEOTIDE SEQUENCE [LARGE SCALE GENOMIC DNA]</scope>
</reference>
<dbReference type="EMBL" id="PFQB01000022">
    <property type="protein sequence ID" value="PJA15191.1"/>
    <property type="molecule type" value="Genomic_DNA"/>
</dbReference>
<evidence type="ECO:0000313" key="2">
    <source>
        <dbReference type="EMBL" id="PJA15191.1"/>
    </source>
</evidence>
<protein>
    <submittedName>
        <fullName evidence="2">Uncharacterized protein</fullName>
    </submittedName>
</protein>
<dbReference type="Proteomes" id="UP000228952">
    <property type="component" value="Unassembled WGS sequence"/>
</dbReference>
<evidence type="ECO:0000313" key="3">
    <source>
        <dbReference type="Proteomes" id="UP000228952"/>
    </source>
</evidence>
<organism evidence="2 3">
    <name type="scientific">Candidatus Dojkabacteria bacterium CG_4_10_14_0_2_um_filter_Dojkabacteria_WS6_41_15</name>
    <dbReference type="NCBI Taxonomy" id="2014249"/>
    <lineage>
        <taxon>Bacteria</taxon>
        <taxon>Candidatus Dojkabacteria</taxon>
    </lineage>
</organism>
<name>A0A2M7W2S1_9BACT</name>
<keyword evidence="1" id="KW-0472">Membrane</keyword>
<accession>A0A2M7W2S1</accession>
<keyword evidence="1" id="KW-1133">Transmembrane helix</keyword>
<feature type="transmembrane region" description="Helical" evidence="1">
    <location>
        <begin position="12"/>
        <end position="30"/>
    </location>
</feature>
<gene>
    <name evidence="2" type="ORF">COX64_00965</name>
</gene>